<dbReference type="Proteomes" id="UP000016511">
    <property type="component" value="Unassembled WGS sequence"/>
</dbReference>
<evidence type="ECO:0000313" key="1">
    <source>
        <dbReference type="EMBL" id="ERI08069.1"/>
    </source>
</evidence>
<dbReference type="EMBL" id="AWSJ01000230">
    <property type="protein sequence ID" value="ERI08069.1"/>
    <property type="molecule type" value="Genomic_DNA"/>
</dbReference>
<protein>
    <submittedName>
        <fullName evidence="1">Uncharacterized protein</fullName>
    </submittedName>
</protein>
<accession>U1WHK5</accession>
<name>U1WHK5_ANEAE</name>
<dbReference type="STRING" id="649747.HMPREF0083_03850"/>
<sequence>MEVRDSEKRKGWMRPAPRQKKGQRVFFLPPTTNMYRFIQSDVYMYLIEGKSRFLKYLYLETSLLKTSN</sequence>
<gene>
    <name evidence="1" type="ORF">HMPREF0083_03850</name>
</gene>
<comment type="caution">
    <text evidence="1">The sequence shown here is derived from an EMBL/GenBank/DDBJ whole genome shotgun (WGS) entry which is preliminary data.</text>
</comment>
<reference evidence="1 2" key="1">
    <citation type="submission" date="2013-08" db="EMBL/GenBank/DDBJ databases">
        <authorList>
            <person name="Weinstock G."/>
            <person name="Sodergren E."/>
            <person name="Wylie T."/>
            <person name="Fulton L."/>
            <person name="Fulton R."/>
            <person name="Fronick C."/>
            <person name="O'Laughlin M."/>
            <person name="Godfrey J."/>
            <person name="Miner T."/>
            <person name="Herter B."/>
            <person name="Appelbaum E."/>
            <person name="Cordes M."/>
            <person name="Lek S."/>
            <person name="Wollam A."/>
            <person name="Pepin K.H."/>
            <person name="Palsikar V.B."/>
            <person name="Mitreva M."/>
            <person name="Wilson R.K."/>
        </authorList>
    </citation>
    <scope>NUCLEOTIDE SEQUENCE [LARGE SCALE GENOMIC DNA]</scope>
    <source>
        <strain evidence="1 2">ATCC 12856</strain>
    </source>
</reference>
<dbReference type="AlphaFoldDB" id="U1WHK5"/>
<keyword evidence="2" id="KW-1185">Reference proteome</keyword>
<proteinExistence type="predicted"/>
<evidence type="ECO:0000313" key="2">
    <source>
        <dbReference type="Proteomes" id="UP000016511"/>
    </source>
</evidence>
<organism evidence="1 2">
    <name type="scientific">Aneurinibacillus aneurinilyticus ATCC 12856</name>
    <dbReference type="NCBI Taxonomy" id="649747"/>
    <lineage>
        <taxon>Bacteria</taxon>
        <taxon>Bacillati</taxon>
        <taxon>Bacillota</taxon>
        <taxon>Bacilli</taxon>
        <taxon>Bacillales</taxon>
        <taxon>Paenibacillaceae</taxon>
        <taxon>Aneurinibacillus group</taxon>
        <taxon>Aneurinibacillus</taxon>
    </lineage>
</organism>
<dbReference type="HOGENOM" id="CLU_199501_0_0_9"/>